<accession>A0A845AUQ0</accession>
<evidence type="ECO:0000259" key="3">
    <source>
        <dbReference type="PROSITE" id="PS50175"/>
    </source>
</evidence>
<dbReference type="InterPro" id="IPR011969">
    <property type="entry name" value="Clan_AA_Asp_peptidase_C"/>
</dbReference>
<dbReference type="Pfam" id="PF13975">
    <property type="entry name" value="gag-asp_proteas"/>
    <property type="match status" value="1"/>
</dbReference>
<dbReference type="Proteomes" id="UP000446786">
    <property type="component" value="Unassembled WGS sequence"/>
</dbReference>
<dbReference type="Gene3D" id="2.40.70.10">
    <property type="entry name" value="Acid Proteases"/>
    <property type="match status" value="1"/>
</dbReference>
<evidence type="ECO:0000256" key="1">
    <source>
        <dbReference type="ARBA" id="ARBA00022801"/>
    </source>
</evidence>
<gene>
    <name evidence="4" type="ORF">GRI94_13275</name>
</gene>
<dbReference type="GO" id="GO:0004190">
    <property type="term" value="F:aspartic-type endopeptidase activity"/>
    <property type="evidence" value="ECO:0007669"/>
    <property type="project" value="InterPro"/>
</dbReference>
<dbReference type="InterPro" id="IPR001995">
    <property type="entry name" value="Peptidase_A2_cat"/>
</dbReference>
<dbReference type="OrthoDB" id="7595324at2"/>
<feature type="transmembrane region" description="Helical" evidence="2">
    <location>
        <begin position="23"/>
        <end position="41"/>
    </location>
</feature>
<keyword evidence="2" id="KW-0812">Transmembrane</keyword>
<keyword evidence="2" id="KW-1133">Transmembrane helix</keyword>
<sequence length="232" mass="24677">MEIIKTGFDAVAQRVAEIPQTGLLMLALLAMLVGWVGGMMIRRSVPLGRLVRGASTLVLVGVLLTVVLQVARLDPRFDLAVAEIGLPQQVVEGGETRVPLAADGHYWLQAEINGTRANFLVDTGATLTALSSETAQKAGIEPRRDRLPVSMSTANGTIRVAMTTIDEMRFGNVAARGLDAVIAPNLGETNVIGMNLLSRLAEWKVQNGVLVLVPNNPEPSLDLSGPDVSAEH</sequence>
<reference evidence="4 5" key="1">
    <citation type="submission" date="2019-12" db="EMBL/GenBank/DDBJ databases">
        <title>Genomic-based taxomic classification of the family Erythrobacteraceae.</title>
        <authorList>
            <person name="Xu L."/>
        </authorList>
    </citation>
    <scope>NUCLEOTIDE SEQUENCE [LARGE SCALE GENOMIC DNA]</scope>
    <source>
        <strain evidence="4 5">JCM 16677</strain>
    </source>
</reference>
<feature type="transmembrane region" description="Helical" evidence="2">
    <location>
        <begin position="53"/>
        <end position="71"/>
    </location>
</feature>
<dbReference type="NCBIfam" id="TIGR02281">
    <property type="entry name" value="clan_AA_DTGA"/>
    <property type="match status" value="1"/>
</dbReference>
<keyword evidence="5" id="KW-1185">Reference proteome</keyword>
<comment type="caution">
    <text evidence="4">The sequence shown here is derived from an EMBL/GenBank/DDBJ whole genome shotgun (WGS) entry which is preliminary data.</text>
</comment>
<dbReference type="SUPFAM" id="SSF50630">
    <property type="entry name" value="Acid proteases"/>
    <property type="match status" value="1"/>
</dbReference>
<evidence type="ECO:0000313" key="5">
    <source>
        <dbReference type="Proteomes" id="UP000446786"/>
    </source>
</evidence>
<dbReference type="EMBL" id="WTYE01000001">
    <property type="protein sequence ID" value="MXP32795.1"/>
    <property type="molecule type" value="Genomic_DNA"/>
</dbReference>
<dbReference type="InterPro" id="IPR034122">
    <property type="entry name" value="Retropepsin-like_bacterial"/>
</dbReference>
<dbReference type="AlphaFoldDB" id="A0A845AUQ0"/>
<dbReference type="CDD" id="cd05483">
    <property type="entry name" value="retropepsin_like_bacteria"/>
    <property type="match status" value="1"/>
</dbReference>
<evidence type="ECO:0000313" key="4">
    <source>
        <dbReference type="EMBL" id="MXP32795.1"/>
    </source>
</evidence>
<protein>
    <submittedName>
        <fullName evidence="4">TIGR02281 family clan AA aspartic protease</fullName>
        <ecNumber evidence="4">3.4.23.-</ecNumber>
    </submittedName>
</protein>
<dbReference type="EC" id="3.4.23.-" evidence="4"/>
<proteinExistence type="predicted"/>
<keyword evidence="4" id="KW-0645">Protease</keyword>
<dbReference type="PROSITE" id="PS00141">
    <property type="entry name" value="ASP_PROTEASE"/>
    <property type="match status" value="1"/>
</dbReference>
<keyword evidence="1 4" id="KW-0378">Hydrolase</keyword>
<organism evidence="4 5">
    <name type="scientific">Parerythrobacter jejuensis</name>
    <dbReference type="NCBI Taxonomy" id="795812"/>
    <lineage>
        <taxon>Bacteria</taxon>
        <taxon>Pseudomonadati</taxon>
        <taxon>Pseudomonadota</taxon>
        <taxon>Alphaproteobacteria</taxon>
        <taxon>Sphingomonadales</taxon>
        <taxon>Erythrobacteraceae</taxon>
        <taxon>Parerythrobacter</taxon>
    </lineage>
</organism>
<evidence type="ECO:0000256" key="2">
    <source>
        <dbReference type="SAM" id="Phobius"/>
    </source>
</evidence>
<dbReference type="GO" id="GO:0006508">
    <property type="term" value="P:proteolysis"/>
    <property type="evidence" value="ECO:0007669"/>
    <property type="project" value="UniProtKB-KW"/>
</dbReference>
<dbReference type="InterPro" id="IPR001969">
    <property type="entry name" value="Aspartic_peptidase_AS"/>
</dbReference>
<feature type="domain" description="Peptidase A2" evidence="3">
    <location>
        <begin position="117"/>
        <end position="196"/>
    </location>
</feature>
<name>A0A845AUQ0_9SPHN</name>
<dbReference type="PROSITE" id="PS50175">
    <property type="entry name" value="ASP_PROT_RETROV"/>
    <property type="match status" value="1"/>
</dbReference>
<keyword evidence="2" id="KW-0472">Membrane</keyword>
<dbReference type="InterPro" id="IPR021109">
    <property type="entry name" value="Peptidase_aspartic_dom_sf"/>
</dbReference>